<reference evidence="5" key="2">
    <citation type="submission" date="2004-02" db="EMBL/GenBank/DDBJ databases">
        <authorList>
            <person name="Fuetterer O."/>
            <person name="Angelov A."/>
            <person name="Liesegang H."/>
            <person name="Gottschalk G."/>
            <person name="Schleper C."/>
            <person name="Schepers B."/>
            <person name="Dock C."/>
            <person name="Antranikian G."/>
            <person name="Liebl W."/>
        </authorList>
    </citation>
    <scope>NUCLEOTIDE SEQUENCE</scope>
    <source>
        <strain evidence="5">DSM 9790</strain>
    </source>
</reference>
<dbReference type="Proteomes" id="UP000192315">
    <property type="component" value="Unassembled WGS sequence"/>
</dbReference>
<dbReference type="AlphaFoldDB" id="Q6L208"/>
<dbReference type="PANTHER" id="PTHR11586">
    <property type="entry name" value="TRNA-AMINOACYLATION COFACTOR ARC1 FAMILY MEMBER"/>
    <property type="match status" value="1"/>
</dbReference>
<dbReference type="SMR" id="Q6L208"/>
<keyword evidence="9" id="KW-0002">3D-structure</keyword>
<reference evidence="5 7" key="1">
    <citation type="journal article" date="2004" name="Proc. Natl. Acad. Sci. U.S.A.">
        <title>Genome sequence of Picrophilus torridus and its implications for life around pH 0.</title>
        <authorList>
            <person name="Futterer O."/>
            <person name="Angelov A."/>
            <person name="Liesegang H."/>
            <person name="Gottschalk G."/>
            <person name="Schleper C."/>
            <person name="Schepers B."/>
            <person name="Dock C."/>
            <person name="Antranikian G."/>
            <person name="Liebl W."/>
        </authorList>
    </citation>
    <scope>NUCLEOTIDE SEQUENCE [LARGE SCALE GENOMIC DNA]</scope>
    <source>
        <strain evidence="7">ATCC 700027 / DSM 9790 / JCM 10055 / NBRC 100828</strain>
        <strain evidence="5">DSM 9790</strain>
    </source>
</reference>
<dbReference type="PDBsum" id="5ZDI"/>
<dbReference type="Gene3D" id="2.40.50.140">
    <property type="entry name" value="Nucleic acid-binding proteins"/>
    <property type="match status" value="1"/>
</dbReference>
<reference evidence="6 8" key="3">
    <citation type="submission" date="2017-04" db="EMBL/GenBank/DDBJ databases">
        <authorList>
            <person name="Varghese N."/>
            <person name="Submissions S."/>
        </authorList>
    </citation>
    <scope>NUCLEOTIDE SEQUENCE [LARGE SCALE GENOMIC DNA]</scope>
    <source>
        <strain evidence="6 8">DSM 9789</strain>
    </source>
</reference>
<dbReference type="PDB" id="5ZDI">
    <property type="method" value="X-ray"/>
    <property type="resolution" value="1.70 A"/>
    <property type="chains" value="A/B=1-107"/>
</dbReference>
<dbReference type="InterPro" id="IPR012340">
    <property type="entry name" value="NA-bd_OB-fold"/>
</dbReference>
<evidence type="ECO:0000313" key="8">
    <source>
        <dbReference type="Proteomes" id="UP000192315"/>
    </source>
</evidence>
<dbReference type="PATRIC" id="fig|263820.9.peg.434"/>
<keyword evidence="8" id="KW-1185">Reference proteome</keyword>
<dbReference type="GO" id="GO:0000049">
    <property type="term" value="F:tRNA binding"/>
    <property type="evidence" value="ECO:0007669"/>
    <property type="project" value="UniProtKB-UniRule"/>
</dbReference>
<dbReference type="EMBL" id="FWYE01000001">
    <property type="protein sequence ID" value="SMD30704.1"/>
    <property type="molecule type" value="Genomic_DNA"/>
</dbReference>
<accession>A0A8G2L7V8</accession>
<dbReference type="PROSITE" id="PS50886">
    <property type="entry name" value="TRBD"/>
    <property type="match status" value="1"/>
</dbReference>
<evidence type="ECO:0000256" key="3">
    <source>
        <dbReference type="PROSITE-ProRule" id="PRU00209"/>
    </source>
</evidence>
<dbReference type="InterPro" id="IPR002547">
    <property type="entry name" value="tRNA-bd_dom"/>
</dbReference>
<evidence type="ECO:0000259" key="4">
    <source>
        <dbReference type="PROSITE" id="PS50886"/>
    </source>
</evidence>
<evidence type="ECO:0000313" key="7">
    <source>
        <dbReference type="Proteomes" id="UP000000438"/>
    </source>
</evidence>
<dbReference type="GeneID" id="2844238"/>
<evidence type="ECO:0000313" key="5">
    <source>
        <dbReference type="EMBL" id="AAT42994.1"/>
    </source>
</evidence>
<name>Q6L208_PICTO</name>
<reference evidence="9" key="4">
    <citation type="submission" date="2018-02" db="PDB data bank">
        <title>Crystal structure of CsaA chaperone protein from picrophilus torridus.</title>
        <authorList>
            <person name="Sharma A."/>
            <person name="Kumari S."/>
            <person name="Verma V."/>
            <person name="Goel M."/>
        </authorList>
    </citation>
    <scope>X-RAY CRYSTALLOGRAPHY (1.70 ANGSTROMS)</scope>
</reference>
<dbReference type="PaxDb" id="263820-PTO0409"/>
<feature type="domain" description="TRNA-binding" evidence="4">
    <location>
        <begin position="6"/>
        <end position="107"/>
    </location>
</feature>
<evidence type="ECO:0000256" key="2">
    <source>
        <dbReference type="ARBA" id="ARBA00022884"/>
    </source>
</evidence>
<accession>Q6L208</accession>
<gene>
    <name evidence="5" type="ordered locus">PTO0409</name>
    <name evidence="6" type="ORF">SAMN02745355_0598</name>
</gene>
<proteinExistence type="evidence at protein level"/>
<dbReference type="PANTHER" id="PTHR11586:SF37">
    <property type="entry name" value="TRNA-BINDING DOMAIN-CONTAINING PROTEIN"/>
    <property type="match status" value="1"/>
</dbReference>
<dbReference type="KEGG" id="pto:PTO0409"/>
<dbReference type="InParanoid" id="Q6L208"/>
<dbReference type="Proteomes" id="UP000000438">
    <property type="component" value="Chromosome"/>
</dbReference>
<evidence type="ECO:0000256" key="1">
    <source>
        <dbReference type="ARBA" id="ARBA00022555"/>
    </source>
</evidence>
<evidence type="ECO:0007829" key="9">
    <source>
        <dbReference type="PDB" id="5ZDI"/>
    </source>
</evidence>
<dbReference type="NCBIfam" id="NF007494">
    <property type="entry name" value="PRK10089.1-3"/>
    <property type="match status" value="1"/>
</dbReference>
<dbReference type="STRING" id="263820.PTO0409"/>
<dbReference type="Pfam" id="PF01588">
    <property type="entry name" value="tRNA_bind"/>
    <property type="match status" value="1"/>
</dbReference>
<organism evidence="5 7">
    <name type="scientific">Picrophilus torridus (strain ATCC 700027 / DSM 9790 / JCM 10055 / NBRC 100828 / KAW 2/3)</name>
    <dbReference type="NCBI Taxonomy" id="1122961"/>
    <lineage>
        <taxon>Archaea</taxon>
        <taxon>Methanobacteriati</taxon>
        <taxon>Thermoplasmatota</taxon>
        <taxon>Thermoplasmata</taxon>
        <taxon>Thermoplasmatales</taxon>
        <taxon>Picrophilaceae</taxon>
        <taxon>Picrophilus</taxon>
    </lineage>
</organism>
<dbReference type="NCBIfam" id="TIGR02222">
    <property type="entry name" value="chap_CsaA"/>
    <property type="match status" value="1"/>
</dbReference>
<dbReference type="HOGENOM" id="CLU_065946_2_1_2"/>
<dbReference type="InterPro" id="IPR008231">
    <property type="entry name" value="CsaA"/>
</dbReference>
<dbReference type="RefSeq" id="WP_011177210.1">
    <property type="nucleotide sequence ID" value="NC_005877.1"/>
</dbReference>
<keyword evidence="1 3" id="KW-0820">tRNA-binding</keyword>
<keyword evidence="2 3" id="KW-0694">RNA-binding</keyword>
<dbReference type="eggNOG" id="arCOG01136">
    <property type="taxonomic scope" value="Archaea"/>
</dbReference>
<dbReference type="EMBL" id="AE017261">
    <property type="protein sequence ID" value="AAT42994.1"/>
    <property type="molecule type" value="Genomic_DNA"/>
</dbReference>
<dbReference type="InterPro" id="IPR051270">
    <property type="entry name" value="Tyrosine-tRNA_ligase_regulator"/>
</dbReference>
<dbReference type="CDD" id="cd02798">
    <property type="entry name" value="tRNA_bind_CsaA"/>
    <property type="match status" value="1"/>
</dbReference>
<dbReference type="OrthoDB" id="30609at2157"/>
<sequence length="107" mass="11792">MITYNDFSKIDIRVGIIKEVSDFKEAIKPAYKLKIYFGDIIGYKNSSAQITNYKKDELINKKIIAVVNFPPKQIANFISEVLVLGAITGDGVKLLTPDGGEPGDKIA</sequence>
<protein>
    <submittedName>
        <fullName evidence="5">Protein secretion chaperonin CsaA</fullName>
    </submittedName>
    <submittedName>
        <fullName evidence="6">tRNA-binding protein</fullName>
    </submittedName>
</protein>
<dbReference type="FunFam" id="2.40.50.140:FF:000165">
    <property type="entry name" value="Chaperone CsaA"/>
    <property type="match status" value="1"/>
</dbReference>
<dbReference type="SUPFAM" id="SSF50249">
    <property type="entry name" value="Nucleic acid-binding proteins"/>
    <property type="match status" value="1"/>
</dbReference>
<evidence type="ECO:0000313" key="6">
    <source>
        <dbReference type="EMBL" id="SMD30704.1"/>
    </source>
</evidence>